<name>A0A9X7VXK5_9BACL</name>
<dbReference type="Pfam" id="PF08840">
    <property type="entry name" value="BAAT_C"/>
    <property type="match status" value="1"/>
</dbReference>
<dbReference type="InterPro" id="IPR014940">
    <property type="entry name" value="BAAT_C"/>
</dbReference>
<dbReference type="EMBL" id="CP071182">
    <property type="protein sequence ID" value="QSO45623.1"/>
    <property type="molecule type" value="Genomic_DNA"/>
</dbReference>
<accession>A0A9X7VXK5</accession>
<keyword evidence="3" id="KW-1185">Reference proteome</keyword>
<feature type="domain" description="BAAT/Acyl-CoA thioester hydrolase C-terminal" evidence="1">
    <location>
        <begin position="2"/>
        <end position="71"/>
    </location>
</feature>
<dbReference type="KEGG" id="afx:JZ786_13765"/>
<protein>
    <recommendedName>
        <fullName evidence="1">BAAT/Acyl-CoA thioester hydrolase C-terminal domain-containing protein</fullName>
    </recommendedName>
</protein>
<proteinExistence type="predicted"/>
<evidence type="ECO:0000313" key="2">
    <source>
        <dbReference type="EMBL" id="QSO45623.1"/>
    </source>
</evidence>
<evidence type="ECO:0000259" key="1">
    <source>
        <dbReference type="Pfam" id="PF08840"/>
    </source>
</evidence>
<sequence length="78" mass="8711">MERLRTHEHPYIVFKNLVYPNAGHSIYIPYLLASTSGVAGNGKVWLMGGTTPANAAASVESWREILDFFGHESEKFTQ</sequence>
<dbReference type="AlphaFoldDB" id="A0A9X7VXK5"/>
<evidence type="ECO:0000313" key="3">
    <source>
        <dbReference type="Proteomes" id="UP000663505"/>
    </source>
</evidence>
<reference evidence="2 3" key="1">
    <citation type="submission" date="2021-02" db="EMBL/GenBank/DDBJ databases">
        <title>Alicyclobacillus curvatus sp. nov. and Alicyclobacillus mengziensis sp. nov., two acidophilic bacteria isolated from acid mine drainage.</title>
        <authorList>
            <person name="Huang Y."/>
        </authorList>
    </citation>
    <scope>NUCLEOTIDE SEQUENCE [LARGE SCALE GENOMIC DNA]</scope>
    <source>
        <strain evidence="2 3">S30H14</strain>
    </source>
</reference>
<dbReference type="Gene3D" id="3.40.50.1820">
    <property type="entry name" value="alpha/beta hydrolase"/>
    <property type="match status" value="1"/>
</dbReference>
<dbReference type="Proteomes" id="UP000663505">
    <property type="component" value="Chromosome"/>
</dbReference>
<gene>
    <name evidence="2" type="ORF">JZ786_13765</name>
</gene>
<dbReference type="InterPro" id="IPR029058">
    <property type="entry name" value="AB_hydrolase_fold"/>
</dbReference>
<organism evidence="2 3">
    <name type="scientific">Alicyclobacillus mengziensis</name>
    <dbReference type="NCBI Taxonomy" id="2931921"/>
    <lineage>
        <taxon>Bacteria</taxon>
        <taxon>Bacillati</taxon>
        <taxon>Bacillota</taxon>
        <taxon>Bacilli</taxon>
        <taxon>Bacillales</taxon>
        <taxon>Alicyclobacillaceae</taxon>
        <taxon>Alicyclobacillus</taxon>
    </lineage>
</organism>